<feature type="coiled-coil region" evidence="1">
    <location>
        <begin position="235"/>
        <end position="262"/>
    </location>
</feature>
<dbReference type="SUPFAM" id="SSF52540">
    <property type="entry name" value="P-loop containing nucleoside triphosphate hydrolases"/>
    <property type="match status" value="1"/>
</dbReference>
<keyword evidence="1" id="KW-0175">Coiled coil</keyword>
<evidence type="ECO:0000313" key="4">
    <source>
        <dbReference type="Proteomes" id="UP001549749"/>
    </source>
</evidence>
<sequence>MKILSIRIKNLASLEGVTEIDFTQEPLLSAGIFAITGPTGAGKSTILDALCLALYCKTPRYLQAKESGIEITDAQGSAISQGDVRGILRDGTGEGFAEVDFAGVDGQRYRATWRVRRARDKAEGSLQQYSIALKNIDTNTDIPGRKNEMLEEVERLVGLNFEQFTRSVLLAQGDFTAFLKAPKEDKSALLEKLTGTRIYSEISRQIFVNYSKEKRELEDLNLKREGISTLTPEELEELERQKTTMEQSIAIQEKEAELLNKEIGWHTRLTLLQTNLSTAHTVQEQAIGARRNAVGREQELKQVEQVQPTRTWVDGQQATEKQLAEKTATQQHLQTTLDSLQQQQETLDRQLQTANEAATAAIQKQEQALPLLEEARALDVQIKEKTEQVNQAATEVKTVEDNHQKLKQQLQQQQQQSEQLLTSITQLQQWKKENSTRQPIAENHGLISSKLGDAQALLDAAQSLLPELERIQTAIAEAKQAKAELEAISGTIVQHLQAEKELHTTASGALSAIPSDATEKEKAAIDSRIEDMIAAEAHWKILSHSGADLNALKQKLAGNKSELSNKTPLLAQASAQLVVAAAERDASLRMLDKARLAAAENVASLRSQLIPEKPCPVCGSAVHPYVTEQPQLNHVLAELEATHQQNDKAYTTCLQTESSLQEMINWLKETIALQEQETSTKETALAAHQKTWEGFAIYPHAAEIPNEQKTTWLAQQLQDAKAQQKILQQQIQLYAAKKQELDALQQRIIALERQQHENSNAVKDTHRRMQSLQEQEAQYHKEQQNSNQALAAIEQSLSAYFIAPGWFANWKADSAAFLHRIGDFAEQWKANIQKQEEDARQHGILKATLEATRGQLENASMEVQKKQAALTSVTQQQDILTQKRKAIFNGEAATTIEQGLKQFVAAVQQALEKMKTDREDLQTNLTRTGTQKEQAEKDILLLQQQAEIFHQKIRDWLIAFNSRNSLALDEERLLQLLAYDIGWIETERTALRAIDDAITQARSVLQERSTQLQQHEQQRLSERSAEALHELQNTVKVNLQQQVQQKNEIGFQLQQDLANKQKIGDLLGIIEAQGLTTENWAKLNDIIGSADGKKFRLIAQEYTLDVLLSYANVHLGILSNRYLLQRIPNTLGLQVVDQHMGDEVRTVYSLSGGESFLASLALALGLASLSSSRMRVESLFIDEGFGSLDPTTLNIAMDALERLHNQGRKVGVISHVQEMTERIPVQIKVSKQQSGRSKVEVV</sequence>
<feature type="coiled-coil region" evidence="1">
    <location>
        <begin position="904"/>
        <end position="952"/>
    </location>
</feature>
<organism evidence="3 4">
    <name type="scientific">Chitinophaga defluvii</name>
    <dbReference type="NCBI Taxonomy" id="3163343"/>
    <lineage>
        <taxon>Bacteria</taxon>
        <taxon>Pseudomonadati</taxon>
        <taxon>Bacteroidota</taxon>
        <taxon>Chitinophagia</taxon>
        <taxon>Chitinophagales</taxon>
        <taxon>Chitinophagaceae</taxon>
        <taxon>Chitinophaga</taxon>
    </lineage>
</organism>
<feature type="domain" description="Rad50/SbcC-type AAA" evidence="2">
    <location>
        <begin position="5"/>
        <end position="255"/>
    </location>
</feature>
<dbReference type="Pfam" id="PF13476">
    <property type="entry name" value="AAA_23"/>
    <property type="match status" value="1"/>
</dbReference>
<dbReference type="InterPro" id="IPR038729">
    <property type="entry name" value="Rad50/SbcC_AAA"/>
</dbReference>
<dbReference type="InterPro" id="IPR027417">
    <property type="entry name" value="P-loop_NTPase"/>
</dbReference>
<evidence type="ECO:0000259" key="2">
    <source>
        <dbReference type="Pfam" id="PF13476"/>
    </source>
</evidence>
<feature type="coiled-coil region" evidence="1">
    <location>
        <begin position="717"/>
        <end position="792"/>
    </location>
</feature>
<feature type="coiled-coil region" evidence="1">
    <location>
        <begin position="323"/>
        <end position="423"/>
    </location>
</feature>
<keyword evidence="4" id="KW-1185">Reference proteome</keyword>
<dbReference type="PANTHER" id="PTHR32114:SF2">
    <property type="entry name" value="ABC TRANSPORTER ABCH.3"/>
    <property type="match status" value="1"/>
</dbReference>
<reference evidence="3 4" key="1">
    <citation type="submission" date="2024-06" db="EMBL/GenBank/DDBJ databases">
        <title>Chitinophaga defluvii sp. nov., isolated from municipal sewage.</title>
        <authorList>
            <person name="Zhang L."/>
        </authorList>
    </citation>
    <scope>NUCLEOTIDE SEQUENCE [LARGE SCALE GENOMIC DNA]</scope>
    <source>
        <strain evidence="3 4">H8</strain>
    </source>
</reference>
<dbReference type="Pfam" id="PF13558">
    <property type="entry name" value="SbcC_Walker_B"/>
    <property type="match status" value="1"/>
</dbReference>
<accession>A0ABV2SYN1</accession>
<name>A0ABV2SYN1_9BACT</name>
<comment type="caution">
    <text evidence="3">The sequence shown here is derived from an EMBL/GenBank/DDBJ whole genome shotgun (WGS) entry which is preliminary data.</text>
</comment>
<dbReference type="Gene3D" id="3.40.50.300">
    <property type="entry name" value="P-loop containing nucleotide triphosphate hydrolases"/>
    <property type="match status" value="2"/>
</dbReference>
<evidence type="ECO:0000313" key="3">
    <source>
        <dbReference type="EMBL" id="MET6995895.1"/>
    </source>
</evidence>
<feature type="coiled-coil region" evidence="1">
    <location>
        <begin position="849"/>
        <end position="876"/>
    </location>
</feature>
<gene>
    <name evidence="3" type="ORF">ABR189_00875</name>
</gene>
<protein>
    <submittedName>
        <fullName evidence="3">AAA family ATPase</fullName>
    </submittedName>
</protein>
<evidence type="ECO:0000256" key="1">
    <source>
        <dbReference type="SAM" id="Coils"/>
    </source>
</evidence>
<proteinExistence type="predicted"/>
<dbReference type="Proteomes" id="UP001549749">
    <property type="component" value="Unassembled WGS sequence"/>
</dbReference>
<dbReference type="EMBL" id="JBEXAC010000001">
    <property type="protein sequence ID" value="MET6995895.1"/>
    <property type="molecule type" value="Genomic_DNA"/>
</dbReference>
<dbReference type="PANTHER" id="PTHR32114">
    <property type="entry name" value="ABC TRANSPORTER ABCH.3"/>
    <property type="match status" value="1"/>
</dbReference>
<dbReference type="RefSeq" id="WP_354658544.1">
    <property type="nucleotide sequence ID" value="NZ_JBEXAC010000001.1"/>
</dbReference>